<feature type="compositionally biased region" description="Pro residues" evidence="2">
    <location>
        <begin position="333"/>
        <end position="342"/>
    </location>
</feature>
<evidence type="ECO:0000256" key="2">
    <source>
        <dbReference type="SAM" id="MobiDB-lite"/>
    </source>
</evidence>
<feature type="region of interest" description="Disordered" evidence="2">
    <location>
        <begin position="64"/>
        <end position="107"/>
    </location>
</feature>
<dbReference type="SMART" id="SM01127">
    <property type="entry name" value="DDHD"/>
    <property type="match status" value="1"/>
</dbReference>
<dbReference type="Pfam" id="PF02862">
    <property type="entry name" value="DDHD"/>
    <property type="match status" value="1"/>
</dbReference>
<organism evidence="5 6">
    <name type="scientific">Loxostege sticticalis</name>
    <name type="common">Beet webworm moth</name>
    <dbReference type="NCBI Taxonomy" id="481309"/>
    <lineage>
        <taxon>Eukaryota</taxon>
        <taxon>Metazoa</taxon>
        <taxon>Ecdysozoa</taxon>
        <taxon>Arthropoda</taxon>
        <taxon>Hexapoda</taxon>
        <taxon>Insecta</taxon>
        <taxon>Pterygota</taxon>
        <taxon>Neoptera</taxon>
        <taxon>Endopterygota</taxon>
        <taxon>Lepidoptera</taxon>
        <taxon>Glossata</taxon>
        <taxon>Ditrysia</taxon>
        <taxon>Pyraloidea</taxon>
        <taxon>Crambidae</taxon>
        <taxon>Pyraustinae</taxon>
        <taxon>Loxostege</taxon>
    </lineage>
</organism>
<evidence type="ECO:0000259" key="3">
    <source>
        <dbReference type="PROSITE" id="PS50918"/>
    </source>
</evidence>
<feature type="region of interest" description="Disordered" evidence="2">
    <location>
        <begin position="1520"/>
        <end position="1546"/>
    </location>
</feature>
<feature type="region of interest" description="Disordered" evidence="2">
    <location>
        <begin position="2001"/>
        <end position="2023"/>
    </location>
</feature>
<dbReference type="InterPro" id="IPR058055">
    <property type="entry name" value="PA-PLA1"/>
</dbReference>
<dbReference type="Pfam" id="PF02825">
    <property type="entry name" value="WWE"/>
    <property type="match status" value="1"/>
</dbReference>
<dbReference type="PANTHER" id="PTHR23509">
    <property type="entry name" value="PA-PL1 PHOSPHOLIPASE FAMILY"/>
    <property type="match status" value="1"/>
</dbReference>
<dbReference type="Proteomes" id="UP001549921">
    <property type="component" value="Unassembled WGS sequence"/>
</dbReference>
<evidence type="ECO:0000313" key="5">
    <source>
        <dbReference type="EMBL" id="KAL0808942.1"/>
    </source>
</evidence>
<dbReference type="InterPro" id="IPR004170">
    <property type="entry name" value="WWE_dom"/>
</dbReference>
<accession>A0ABD0S4H0</accession>
<evidence type="ECO:0000259" key="4">
    <source>
        <dbReference type="PROSITE" id="PS51043"/>
    </source>
</evidence>
<dbReference type="PROSITE" id="PS51043">
    <property type="entry name" value="DDHD"/>
    <property type="match status" value="1"/>
</dbReference>
<feature type="region of interest" description="Disordered" evidence="2">
    <location>
        <begin position="1099"/>
        <end position="1138"/>
    </location>
</feature>
<feature type="compositionally biased region" description="Polar residues" evidence="2">
    <location>
        <begin position="975"/>
        <end position="993"/>
    </location>
</feature>
<dbReference type="InterPro" id="IPR004177">
    <property type="entry name" value="DDHD_dom"/>
</dbReference>
<feature type="compositionally biased region" description="Polar residues" evidence="2">
    <location>
        <begin position="309"/>
        <end position="319"/>
    </location>
</feature>
<feature type="compositionally biased region" description="Polar residues" evidence="2">
    <location>
        <begin position="2003"/>
        <end position="2016"/>
    </location>
</feature>
<feature type="region of interest" description="Disordered" evidence="2">
    <location>
        <begin position="223"/>
        <end position="354"/>
    </location>
</feature>
<sequence length="2702" mass="300027">MSDKSFGDHTNRNVVKNPLLSTAVTGLSLEDLTHNAVLLPVVQSQELITRQDQQSGFQSIALTQEPRVTADSTPNTNPPPTPGLDRQNEERATSTASKASKPEDDFDVDEYFARLQGTRYVSAPINSTVNPQPAEENLEEINLNEPEKSPAESSITADIAQNFSQLPTVLPQVASAVFSSFSNMLYKSREQTPDEKPVSNEVLGGNQVIRPEDVGVPLMGMDEPVQRDVAPPPRELPVGVGGTTNFRITTKKKTYAQIPGLSSQPPGVGSQMPGLNPGQAPGFNPMAGHSVPIPDYPFDPRQRAREGQPPQNTGVQSYQEPPRNTPDTYQIPPTHPPKPGYYPPRMESHTHVPGVSPTKLSYSYSQIPGLGYAELPIDMPLHNLESTAQTMFHEYVNDPRRRSVETQETSSAQTQDSNQGQNIQQPTQQEQFKIFNPLETNSAQNPAQDLIAHSSAMLNFDNQQSRIGIQGDINIPSSIDSQGVPPPTLNASQDNISYPPQMHQRDHHHRTVDYEKDIKMFNPLQSHDNTPSQMTSQPADTSKTTATDQSKPIDIQKEVKMFNPLEIQAQTKEPTAAKDNQANLFTTVEQTAQQTFGQEPASAPSTSIIPPPPMFSNVPRKDGQPTVGKSVLPPSVARRIGANHPIIKPQTMQPPAIPSGNIFIPAPIDDNKGSSPSASDQQNTDAPSTVSIPSAFVQFHASSPSVVDSKSGFRDGGITGLSIPYKQPPMRYAHDYSHDSPPAWFPPGPSNQQQTVYPPVTEAANVPSGLFQPNPIDSFSQPPPYHSHQPQQITGQYAGQIATPEAPKPVAEPPKVTGNLNYRMTKKRPQYYSGPIEGVGAISNNVKPVIPVAEPSAFQGALFTPNQPQSAEQVPNLESAPFDISQPTNATPYAQFDIMQTKASGQPEYSTAFDLSRPTTETYEPKYEPSQESKGFGIIGSLKSKLVSLDINKIHNTVTTFFDPAYNDTKKEPGTDQSYAPYSNNQGNTSSFGQQDSSLEIFVPNNELSQTYTQGYNSQLNYPTYNYSQSNQYYQNQAYNQNQGYQEQGYTSQMFGGYMPDSVPQNPATYSNVYGQVPETQTGLNLTTPVNPSEEEVLQNVQQPVDDKTVETTAKKPEIPKEEIPKEETPKESSSAFTETTGNTYNLFLNNNEAISTPVSIFAQINVDTNKNNKPQNSIAGNLEPKPSLNFFDNQQFRVQPEKTEDISIQLKNLQISQEGQVDETDTKPKVLSVPSNDNIQSELTRSIDFFENITAAANQSPFGVEMNKNNAVGSEKNMGNNLLQIQETQDTVPAVNVSTVPLFDLSSILAEKAKEITDLQDCVKNIILEDRAVDRKKLDSSSSADFFENIGTVPQPLTDEENEGVSELSICETCREVTKPEDNEVDDLTKQLIENITSPIQLSNPVVAPLTENNTPVNAPIDFASQQCAEISHITEETIETIQVQSATELLDEIVEAAKPDVTNFGWTTESNAYIPPEVLLDHDYSFAMDPTTLGFYGNNAMFFENIPNNASDELKAEFKSSQDDMPVPTAPPAEDDDTKSDETGGLDVHLIEQDAKKDFPIYEEFVIEPSETDDDKIEYKERERSSEDPVPEVDSFTNRVERFKKMEETTVENDEELTEEQKNMLFDIASASQNIASPAITIASYFDTGNFAVESHYRNSLSSPSAMHFQMGSPEIPMRIPPGFENEFKRRLSGLIAQDNTMHDTNKDIDQNIIHIPETSTQTRPVITTTYSTVSNVGQTMVTTISKIEPLVAEKKPQPEEMKLPAFASVFGRQDSGDAASSFISKVEEKKETSAPFFAPEAEKIEPQKLADPISFFSSAQETTNTDNNFNRLASYFSTPPKTDPEKSFFELSQSQNHYRHSTSLANNNIAQNFKPSNNLDPNNIPNIYMANLMKDLTSPQNIVTSKDQVIRTVNYFTVEYANDEMKTLKLGEFKKDEHLDKANISYPVELKEDEHLDDDKILTVVTKCKHCNNVNSRRVVTLNKVELDKVEYKFRKAMDSGSSEGSKTSTNTMEARRDDRRRDVTVTFENPHEDSEGVAIMAENRSNAEYSPVKHHWFYRVDVEGKSIWRGFSTTDSRALEDAFHSPDLNENTVVPTDGGRFDVNVMGRLRIAVYWPDKPTNVRRCSWFYKGATLYVPYTEPVAEKLEEEYRHGVTTGEWHRRLVLPNNESVVMHGPQVMVHFPQSASDTFGSAPESTMRPRVVRRGCDETEIEDPEPSSIDHLLLLCHGVGSACDMRFRSVEEVVDDFRATSLQLVQSHYRNAYDKGVVNRVEVLPISWHSTLHSGETGVDKRLAAITLESIPRLRSFTNDTVLDVLLYTSPVFCQALPISWHSTLHSGETGADKRLAAITLESIPRLRSFTNDTVLDVLLYTSPVFCQTIIDTVCAELNRIYKLFKKRNPLFKGEVSLGGHSLGSVILYDLLCHQQGGSTVPGSPNKSYLSGPAGTGQPSVNYPSLGFTPAALFAFGSPIAMFECIRGVKSLGADFSLPTCKNFFNIFHPYDPIAYRIEPLINSQLGDVKPYLIPHHKGRKRMHLELKDTMARVGADLKQKLLESLKATWTSMWKSQPPPNDGQLEKVVEEEMEKETLCEEIKEEAAQNDDMVATPEMLGHLNAGRRVDYVLQEAPFEMINEYLFAMSSHVCYWESEDTMLLILREIYDSLGVQPDCTVPQQTMTVHRTRQPQDDAIIVGTPGESTS</sequence>
<dbReference type="EMBL" id="JBEDNZ010000030">
    <property type="protein sequence ID" value="KAL0808942.1"/>
    <property type="molecule type" value="Genomic_DNA"/>
</dbReference>
<dbReference type="PROSITE" id="PS50918">
    <property type="entry name" value="WWE"/>
    <property type="match status" value="1"/>
</dbReference>
<feature type="compositionally biased region" description="Polar residues" evidence="2">
    <location>
        <begin position="673"/>
        <end position="688"/>
    </location>
</feature>
<gene>
    <name evidence="5" type="ORF">ABMA28_012602</name>
</gene>
<dbReference type="Pfam" id="PF23464">
    <property type="entry name" value="WWE_3"/>
    <property type="match status" value="1"/>
</dbReference>
<feature type="compositionally biased region" description="Polar residues" evidence="2">
    <location>
        <begin position="523"/>
        <end position="550"/>
    </location>
</feature>
<proteinExistence type="inferred from homology"/>
<feature type="region of interest" description="Disordered" evidence="2">
    <location>
        <begin position="522"/>
        <end position="553"/>
    </location>
</feature>
<feature type="region of interest" description="Disordered" evidence="2">
    <location>
        <begin position="400"/>
        <end position="426"/>
    </location>
</feature>
<feature type="region of interest" description="Disordered" evidence="2">
    <location>
        <begin position="964"/>
        <end position="993"/>
    </location>
</feature>
<comment type="caution">
    <text evidence="5">The sequence shown here is derived from an EMBL/GenBank/DDBJ whole genome shotgun (WGS) entry which is preliminary data.</text>
</comment>
<reference evidence="5 6" key="1">
    <citation type="submission" date="2024-06" db="EMBL/GenBank/DDBJ databases">
        <title>A chromosome-level genome assembly of beet webworm, Loxostege sticticalis.</title>
        <authorList>
            <person name="Zhang Y."/>
        </authorList>
    </citation>
    <scope>NUCLEOTIDE SEQUENCE [LARGE SCALE GENOMIC DNA]</scope>
    <source>
        <strain evidence="5">AQ028</strain>
        <tissue evidence="5">Male pupae</tissue>
    </source>
</reference>
<feature type="compositionally biased region" description="Polar residues" evidence="2">
    <location>
        <begin position="406"/>
        <end position="418"/>
    </location>
</feature>
<comment type="similarity">
    <text evidence="1">Belongs to the PA-PLA1 family.</text>
</comment>
<protein>
    <submittedName>
        <fullName evidence="5">Uncharacterized protein</fullName>
    </submittedName>
</protein>
<feature type="region of interest" description="Disordered" evidence="2">
    <location>
        <begin position="663"/>
        <end position="688"/>
    </location>
</feature>
<feature type="domain" description="DDHD" evidence="4">
    <location>
        <begin position="2461"/>
        <end position="2664"/>
    </location>
</feature>
<dbReference type="PANTHER" id="PTHR23509:SF10">
    <property type="entry name" value="LD21067P"/>
    <property type="match status" value="1"/>
</dbReference>
<evidence type="ECO:0000313" key="6">
    <source>
        <dbReference type="Proteomes" id="UP001549921"/>
    </source>
</evidence>
<feature type="region of interest" description="Disordered" evidence="2">
    <location>
        <begin position="905"/>
        <end position="931"/>
    </location>
</feature>
<feature type="compositionally biased region" description="Basic and acidic residues" evidence="2">
    <location>
        <begin position="1105"/>
        <end position="1131"/>
    </location>
</feature>
<evidence type="ECO:0000256" key="1">
    <source>
        <dbReference type="ARBA" id="ARBA00038464"/>
    </source>
</evidence>
<dbReference type="InterPro" id="IPR057825">
    <property type="entry name" value="WWE_SEC23-DDH2"/>
</dbReference>
<feature type="domain" description="WWE" evidence="3">
    <location>
        <begin position="2046"/>
        <end position="2128"/>
    </location>
</feature>
<name>A0ABD0S4H0_LOXSC</name>